<keyword evidence="5" id="KW-1185">Reference proteome</keyword>
<dbReference type="SUPFAM" id="SSF52833">
    <property type="entry name" value="Thioredoxin-like"/>
    <property type="match status" value="1"/>
</dbReference>
<organism evidence="4 5">
    <name type="scientific">Pseudoprimorskyibacter insulae</name>
    <dbReference type="NCBI Taxonomy" id="1695997"/>
    <lineage>
        <taxon>Bacteria</taxon>
        <taxon>Pseudomonadati</taxon>
        <taxon>Pseudomonadota</taxon>
        <taxon>Alphaproteobacteria</taxon>
        <taxon>Rhodobacterales</taxon>
        <taxon>Paracoccaceae</taxon>
        <taxon>Pseudoprimorskyibacter</taxon>
    </lineage>
</organism>
<dbReference type="Proteomes" id="UP000244904">
    <property type="component" value="Unassembled WGS sequence"/>
</dbReference>
<name>A0A2R8AUK2_9RHOB</name>
<dbReference type="Pfam" id="PF13462">
    <property type="entry name" value="Thioredoxin_4"/>
    <property type="match status" value="1"/>
</dbReference>
<dbReference type="InterPro" id="IPR012336">
    <property type="entry name" value="Thioredoxin-like_fold"/>
</dbReference>
<accession>A0A2R8AUK2</accession>
<gene>
    <name evidence="4" type="primary">bdbD</name>
    <name evidence="4" type="ORF">PRI8871_01519</name>
</gene>
<sequence>MDRRTFVALMAAGTAGFSGLPAFAQDAEAPVIEDMVLGNPDAAVEVIEYASYTCPHCANFHKTVFKDLKANYIDTGKIKFVYREVYFDKYGMWASMIARCGGPEKFFGITDMIYKTQSDWARAGSDAAIADALRKIGLLAGIEKDELEACLTDGDKLRALVGWYQENAQRDDITSTPSFIVDGKKQSNMNYADFSALLDEALGA</sequence>
<evidence type="ECO:0000313" key="4">
    <source>
        <dbReference type="EMBL" id="SPF79722.1"/>
    </source>
</evidence>
<feature type="signal peptide" evidence="2">
    <location>
        <begin position="1"/>
        <end position="24"/>
    </location>
</feature>
<dbReference type="Gene3D" id="3.40.30.10">
    <property type="entry name" value="Glutaredoxin"/>
    <property type="match status" value="1"/>
</dbReference>
<evidence type="ECO:0000256" key="2">
    <source>
        <dbReference type="SAM" id="SignalP"/>
    </source>
</evidence>
<feature type="domain" description="Thioredoxin-like fold" evidence="3">
    <location>
        <begin position="33"/>
        <end position="200"/>
    </location>
</feature>
<dbReference type="PANTHER" id="PTHR13887:SF56">
    <property type="entry name" value="THIOREDOXIN-LIKE REDUCTASE RV2466C"/>
    <property type="match status" value="1"/>
</dbReference>
<dbReference type="OrthoDB" id="8478320at2"/>
<feature type="chain" id="PRO_5015358502" evidence="2">
    <location>
        <begin position="25"/>
        <end position="204"/>
    </location>
</feature>
<proteinExistence type="inferred from homology"/>
<reference evidence="5" key="1">
    <citation type="submission" date="2018-03" db="EMBL/GenBank/DDBJ databases">
        <authorList>
            <person name="Rodrigo-Torres L."/>
            <person name="Arahal R. D."/>
            <person name="Lucena T."/>
        </authorList>
    </citation>
    <scope>NUCLEOTIDE SEQUENCE [LARGE SCALE GENOMIC DNA]</scope>
    <source>
        <strain evidence="5">CECT 8871</strain>
    </source>
</reference>
<comment type="similarity">
    <text evidence="1">Belongs to the thioredoxin family. DsbA subfamily.</text>
</comment>
<evidence type="ECO:0000256" key="1">
    <source>
        <dbReference type="ARBA" id="ARBA00005791"/>
    </source>
</evidence>
<dbReference type="EMBL" id="OMOJ01000002">
    <property type="protein sequence ID" value="SPF79722.1"/>
    <property type="molecule type" value="Genomic_DNA"/>
</dbReference>
<dbReference type="PANTHER" id="PTHR13887">
    <property type="entry name" value="GLUTATHIONE S-TRANSFERASE KAPPA"/>
    <property type="match status" value="1"/>
</dbReference>
<dbReference type="AlphaFoldDB" id="A0A2R8AUK2"/>
<evidence type="ECO:0000259" key="3">
    <source>
        <dbReference type="Pfam" id="PF13462"/>
    </source>
</evidence>
<evidence type="ECO:0000313" key="5">
    <source>
        <dbReference type="Proteomes" id="UP000244904"/>
    </source>
</evidence>
<keyword evidence="2" id="KW-0732">Signal</keyword>
<dbReference type="InterPro" id="IPR036249">
    <property type="entry name" value="Thioredoxin-like_sf"/>
</dbReference>
<protein>
    <submittedName>
        <fullName evidence="4">Disulfide bond formation protein D</fullName>
    </submittedName>
</protein>